<reference evidence="2 3" key="1">
    <citation type="journal article" date="2016" name="Nat. Commun.">
        <title>Thousands of microbial genomes shed light on interconnected biogeochemical processes in an aquifer system.</title>
        <authorList>
            <person name="Anantharaman K."/>
            <person name="Brown C.T."/>
            <person name="Hug L.A."/>
            <person name="Sharon I."/>
            <person name="Castelle C.J."/>
            <person name="Probst A.J."/>
            <person name="Thomas B.C."/>
            <person name="Singh A."/>
            <person name="Wilkins M.J."/>
            <person name="Karaoz U."/>
            <person name="Brodie E.L."/>
            <person name="Williams K.H."/>
            <person name="Hubbard S.S."/>
            <person name="Banfield J.F."/>
        </authorList>
    </citation>
    <scope>NUCLEOTIDE SEQUENCE [LARGE SCALE GENOMIC DNA]</scope>
</reference>
<evidence type="ECO:0000313" key="3">
    <source>
        <dbReference type="Proteomes" id="UP000178613"/>
    </source>
</evidence>
<feature type="transmembrane region" description="Helical" evidence="1">
    <location>
        <begin position="29"/>
        <end position="57"/>
    </location>
</feature>
<comment type="caution">
    <text evidence="2">The sequence shown here is derived from an EMBL/GenBank/DDBJ whole genome shotgun (WGS) entry which is preliminary data.</text>
</comment>
<keyword evidence="1" id="KW-0472">Membrane</keyword>
<keyword evidence="1" id="KW-0812">Transmembrane</keyword>
<evidence type="ECO:0000256" key="1">
    <source>
        <dbReference type="SAM" id="Phobius"/>
    </source>
</evidence>
<proteinExistence type="predicted"/>
<evidence type="ECO:0008006" key="4">
    <source>
        <dbReference type="Google" id="ProtNLM"/>
    </source>
</evidence>
<evidence type="ECO:0000313" key="2">
    <source>
        <dbReference type="EMBL" id="OHA70825.1"/>
    </source>
</evidence>
<keyword evidence="1" id="KW-1133">Transmembrane helix</keyword>
<gene>
    <name evidence="2" type="ORF">A3D64_02100</name>
</gene>
<dbReference type="EMBL" id="MHUB01000016">
    <property type="protein sequence ID" value="OHA70825.1"/>
    <property type="molecule type" value="Genomic_DNA"/>
</dbReference>
<organism evidence="2 3">
    <name type="scientific">Candidatus Wildermuthbacteria bacterium RIFCSPHIGHO2_02_FULL_49_9</name>
    <dbReference type="NCBI Taxonomy" id="1802456"/>
    <lineage>
        <taxon>Bacteria</taxon>
        <taxon>Candidatus Wildermuthiibacteriota</taxon>
    </lineage>
</organism>
<dbReference type="Proteomes" id="UP000178613">
    <property type="component" value="Unassembled WGS sequence"/>
</dbReference>
<name>A0A1G2RD93_9BACT</name>
<dbReference type="Pfam" id="PF12666">
    <property type="entry name" value="PrgI"/>
    <property type="match status" value="1"/>
</dbReference>
<sequence length="131" mass="14628">MFIEHEPKVVGPLTFRQFLYLALPGGVAFFSYFLFPFFVFLVIALGLGMLGLALGFLKLGGRDLPTLLASFFRFLAGPKKYIWKKGASPAQTAETKYQKQGMPAPEPGKREIQLAQKSKIKELATRVETNK</sequence>
<accession>A0A1G2RD93</accession>
<protein>
    <recommendedName>
        <fullName evidence="4">PrgI family protein</fullName>
    </recommendedName>
</protein>
<dbReference type="AlphaFoldDB" id="A0A1G2RD93"/>
<dbReference type="InterPro" id="IPR024414">
    <property type="entry name" value="Uncharacterised_PrgI"/>
</dbReference>